<evidence type="ECO:0000313" key="2">
    <source>
        <dbReference type="EMBL" id="MCE7510538.1"/>
    </source>
</evidence>
<evidence type="ECO:0000313" key="3">
    <source>
        <dbReference type="Proteomes" id="UP001107961"/>
    </source>
</evidence>
<reference evidence="2" key="1">
    <citation type="submission" date="2022-01" db="EMBL/GenBank/DDBJ databases">
        <authorList>
            <person name="Karlyshev A.V."/>
            <person name="Jaspars M."/>
        </authorList>
    </citation>
    <scope>NUCLEOTIDE SEQUENCE</scope>
    <source>
        <strain evidence="2">AGSA3-2</strain>
    </source>
</reference>
<feature type="signal peptide" evidence="1">
    <location>
        <begin position="1"/>
        <end position="24"/>
    </location>
</feature>
<accession>A0A9Q3ZE82</accession>
<dbReference type="KEGG" id="axe:P40_07555"/>
<organism evidence="2 3">
    <name type="scientific">Alloalcanivorax xenomutans</name>
    <dbReference type="NCBI Taxonomy" id="1094342"/>
    <lineage>
        <taxon>Bacteria</taxon>
        <taxon>Pseudomonadati</taxon>
        <taxon>Pseudomonadota</taxon>
        <taxon>Gammaproteobacteria</taxon>
        <taxon>Oceanospirillales</taxon>
        <taxon>Alcanivoracaceae</taxon>
        <taxon>Alloalcanivorax</taxon>
    </lineage>
</organism>
<dbReference type="Pfam" id="PF06980">
    <property type="entry name" value="DUF1302"/>
    <property type="match status" value="1"/>
</dbReference>
<gene>
    <name evidence="2" type="ORF">LZG35_18025</name>
</gene>
<keyword evidence="1" id="KW-0732">Signal</keyword>
<dbReference type="Proteomes" id="UP001107961">
    <property type="component" value="Unassembled WGS sequence"/>
</dbReference>
<sequence>MRIKVLAGVACTLGTLPLCIPAWAGENQLSEDASVAWTVKGALGTAMRVQSANKDLLFAPDVPGGGQTNSAVADDGNMNYDAGDLVNGVAQLFGRFDFKYQNYGAVISAKAWYDYVLKEQDVAHGHFPNDYQPDTPLDDDDFDRRARFSGGNLQEAYVYGNFEVNGRPLSVKIGDQFLLWGRSLYSRGSLSSLNAVDLAALHRPGSGYQEYLIPSGMVSLEFSPFEHLSAKAFYQYDWEKAVLDGCGTFYSSLDNTAIGCNGTFSGSTPLPSQDAKEQGLYFVREGDDDARGNGQYGFKFDYQFAEAKAKVGAYYFNYHMRLPIYSTRKLNTPSAQPTPFNRVHYFYEYPEDIKVFGLTADKTFAGIGNLSMNLSYLKDMPIQINTSDLTSQTASSTLGGNNAKVPSGTQDYINGVAAGDVVHGYREFDIQRAEFTFTTVVPEFLKAQKTVLSLQTAFEWIPDLPSTSEMRFRRHTQYGVGDPGDKGYVTDFSWGYQVSVKSTYANLLGPVTVTPGLSFRHGVDGYASDDALQEDQRSLGLSLGFDYRNTTTTLSYTTYNDQAYSTVSDRDYVALSTSVTF</sequence>
<dbReference type="InterPro" id="IPR010727">
    <property type="entry name" value="DUF1302"/>
</dbReference>
<protein>
    <submittedName>
        <fullName evidence="2">DUF1302 domain-containing protein</fullName>
    </submittedName>
</protein>
<comment type="caution">
    <text evidence="2">The sequence shown here is derived from an EMBL/GenBank/DDBJ whole genome shotgun (WGS) entry which is preliminary data.</text>
</comment>
<keyword evidence="3" id="KW-1185">Reference proteome</keyword>
<dbReference type="AlphaFoldDB" id="A0A9Q3ZE82"/>
<evidence type="ECO:0000256" key="1">
    <source>
        <dbReference type="SAM" id="SignalP"/>
    </source>
</evidence>
<name>A0A9Q3ZE82_9GAMM</name>
<proteinExistence type="predicted"/>
<dbReference type="RefSeq" id="WP_022994016.1">
    <property type="nucleotide sequence ID" value="NZ_CP012331.1"/>
</dbReference>
<feature type="chain" id="PRO_5040298594" evidence="1">
    <location>
        <begin position="25"/>
        <end position="581"/>
    </location>
</feature>
<dbReference type="EMBL" id="JAJVKT010000025">
    <property type="protein sequence ID" value="MCE7510538.1"/>
    <property type="molecule type" value="Genomic_DNA"/>
</dbReference>